<dbReference type="AlphaFoldDB" id="A0A562HYN1"/>
<proteinExistence type="predicted"/>
<reference evidence="1 2" key="1">
    <citation type="submission" date="2019-07" db="EMBL/GenBank/DDBJ databases">
        <title>Genomic Encyclopedia of Type Strains, Phase I: the one thousand microbial genomes (KMG-I) project.</title>
        <authorList>
            <person name="Kyrpides N."/>
        </authorList>
    </citation>
    <scope>NUCLEOTIDE SEQUENCE [LARGE SCALE GENOMIC DNA]</scope>
    <source>
        <strain evidence="1 2">DSM 375</strain>
    </source>
</reference>
<comment type="caution">
    <text evidence="1">The sequence shown here is derived from an EMBL/GenBank/DDBJ whole genome shotgun (WGS) entry which is preliminary data.</text>
</comment>
<evidence type="ECO:0000313" key="1">
    <source>
        <dbReference type="EMBL" id="TWH63889.1"/>
    </source>
</evidence>
<dbReference type="OrthoDB" id="6686945at2"/>
<dbReference type="EMBL" id="VLKG01000017">
    <property type="protein sequence ID" value="TWH63889.1"/>
    <property type="molecule type" value="Genomic_DNA"/>
</dbReference>
<dbReference type="Proteomes" id="UP000319627">
    <property type="component" value="Unassembled WGS sequence"/>
</dbReference>
<dbReference type="RefSeq" id="WP_144573313.1">
    <property type="nucleotide sequence ID" value="NZ_VLKG01000017.1"/>
</dbReference>
<accession>A0A562HYN1</accession>
<gene>
    <name evidence="1" type="ORF">LX59_03055</name>
</gene>
<sequence>MATVTLNQLGKRQFGGVSPFGNLTELHFKLTTNSAGGAEDANSAAALASGDKVVLGVLPAGMRLSDAQIIISTTFTASVTGSIGFEYADGVDDDEVAQDAAYFGSGLVLSTAARLRAATAKAPVILAKDANLVLITGGAANAKAARLDVIVSGELTGPK</sequence>
<organism evidence="1 2">
    <name type="scientific">Azomonas agilis</name>
    <dbReference type="NCBI Taxonomy" id="116849"/>
    <lineage>
        <taxon>Bacteria</taxon>
        <taxon>Pseudomonadati</taxon>
        <taxon>Pseudomonadota</taxon>
        <taxon>Gammaproteobacteria</taxon>
        <taxon>Pseudomonadales</taxon>
        <taxon>Pseudomonadaceae</taxon>
        <taxon>Azomonas</taxon>
    </lineage>
</organism>
<name>A0A562HYN1_9GAMM</name>
<evidence type="ECO:0008006" key="3">
    <source>
        <dbReference type="Google" id="ProtNLM"/>
    </source>
</evidence>
<protein>
    <recommendedName>
        <fullName evidence="3">Bacteriophage lambda head decoration protein D</fullName>
    </recommendedName>
</protein>
<evidence type="ECO:0000313" key="2">
    <source>
        <dbReference type="Proteomes" id="UP000319627"/>
    </source>
</evidence>
<keyword evidence="2" id="KW-1185">Reference proteome</keyword>